<accession>A0AAI9WNN1</accession>
<evidence type="ECO:0000313" key="3">
    <source>
        <dbReference type="Proteomes" id="UP000469462"/>
    </source>
</evidence>
<dbReference type="PROSITE" id="PS51208">
    <property type="entry name" value="AUTOTRANSPORTER"/>
    <property type="match status" value="1"/>
</dbReference>
<name>A0AAI9WNN1_9BURK</name>
<dbReference type="Proteomes" id="UP000469462">
    <property type="component" value="Unassembled WGS sequence"/>
</dbReference>
<evidence type="ECO:0000259" key="1">
    <source>
        <dbReference type="PROSITE" id="PS51208"/>
    </source>
</evidence>
<gene>
    <name evidence="2" type="ORF">GBM96_04400</name>
</gene>
<dbReference type="InterPro" id="IPR036709">
    <property type="entry name" value="Autotransporte_beta_dom_sf"/>
</dbReference>
<feature type="domain" description="Autotransporter" evidence="1">
    <location>
        <begin position="1386"/>
        <end position="1657"/>
    </location>
</feature>
<reference evidence="2 3" key="1">
    <citation type="submission" date="2019-10" db="EMBL/GenBank/DDBJ databases">
        <title>Genome diversity of Sutterella seckii.</title>
        <authorList>
            <person name="Chaplin A.V."/>
            <person name="Sokolova S.R."/>
            <person name="Mosin K.A."/>
            <person name="Ivanova E.L."/>
            <person name="Kochetkova T.O."/>
            <person name="Goltsov A.Y."/>
            <person name="Trofimov D.Y."/>
            <person name="Efimov B.A."/>
        </authorList>
    </citation>
    <scope>NUCLEOTIDE SEQUENCE [LARGE SCALE GENOMIC DNA]</scope>
    <source>
        <strain evidence="2 3">ASD3426</strain>
    </source>
</reference>
<dbReference type="Pfam" id="PF03797">
    <property type="entry name" value="Autotransporter"/>
    <property type="match status" value="1"/>
</dbReference>
<dbReference type="Gene3D" id="2.40.128.130">
    <property type="entry name" value="Autotransporter beta-domain"/>
    <property type="match status" value="1"/>
</dbReference>
<proteinExistence type="predicted"/>
<dbReference type="InterPro" id="IPR005546">
    <property type="entry name" value="Autotransporte_beta"/>
</dbReference>
<comment type="caution">
    <text evidence="2">The sequence shown here is derived from an EMBL/GenBank/DDBJ whole genome shotgun (WGS) entry which is preliminary data.</text>
</comment>
<dbReference type="EMBL" id="WEHW01000009">
    <property type="protein sequence ID" value="KAB7651896.1"/>
    <property type="molecule type" value="Genomic_DNA"/>
</dbReference>
<organism evidence="2 3">
    <name type="scientific">Sutterella seckii</name>
    <dbReference type="NCBI Taxonomy" id="1944635"/>
    <lineage>
        <taxon>Bacteria</taxon>
        <taxon>Pseudomonadati</taxon>
        <taxon>Pseudomonadota</taxon>
        <taxon>Betaproteobacteria</taxon>
        <taxon>Burkholderiales</taxon>
        <taxon>Sutterellaceae</taxon>
        <taxon>Sutterella</taxon>
    </lineage>
</organism>
<dbReference type="RefSeq" id="WP_139687667.1">
    <property type="nucleotide sequence ID" value="NZ_WEHW01000009.1"/>
</dbReference>
<protein>
    <submittedName>
        <fullName evidence="2">Autotransporter domain-containing protein</fullName>
    </submittedName>
</protein>
<evidence type="ECO:0000313" key="2">
    <source>
        <dbReference type="EMBL" id="KAB7651896.1"/>
    </source>
</evidence>
<sequence>MNKTFKVARSLTRGTVVTSEKASSYQGKAVKTVVAAAVAAVMAGVAGSAMAADAYVGEGANITVTENAAGDAAETTVSKVFTADAEGKATTTEFKAADLLPGSTVYLHNGALNFTATDKVAAEETVKDVNGYGSINFTAVNGATPHDAKLTVTGADDAAATVIGDEGDLTISFKNTGSGAQKGTSTLTSSDAQGLTLGVSKPVDHHQAGTVTLDVADGAQAVVEASSGALTLENVVFKNAGDLSLTGTTVALNSAYEGTGGKLTVKATDATDSIAINKAFSDKVVYVGTDPKDIKDVTAQLNGTVTVGKDASFSAETLYVADKNLTLNADGAATTANLTGAGKVTVGAEATLTATTLNLKASTGGLSVQTDGTASGDAIVATGADNVIENAGTIAYKTITVKGTTDAATGLKLSGVSGTLTAETLTIGGPASGSKGTFELAATEPGKDKNGNQLYNLNVQTLDVQDYGVATLTSGNAKVTGDMTVAGKANVSVVNAELVVNNGLVLASGSTVANDGAVTVGYLDNKTALTGAGALTITGVEGKTSTNAATASIAAGSVTVKGDFVNSKAGTGDTYTKNFTADTLNVEGASFKNEGSLSVKTLTLTKGAVYTSGLETGKADTTVEAGGSGITVDASTFNVTALNSAKKADATTNDLLTLDEAWTLQNGGKITVAGSEDPVDAKLTSTLTLNKTTQNFRSLEVSGTGASLTLTNEASSEIGTLTLTEGTVAVNDGTLKVTDKLYTVAGQNFTVGDEGELLVSASVLGLTVKADNSYEFTAASDGKKFNGVTTNDGSIVVEGVTGEVTSANLGTLATTLGQTSSATGLLDLSGLTVKGVAATNNEIAYKTLTDNNLNGGVVLDYLKNVTVTGVNANLRGEFGKAVLEKATTATLQVDNTLVLNGSGDLVQSVDANDNKKLAGVTLGAGGFFVTTGEGAVIGAVTSSDSSNLGEVYVASGDLTVQGNVTADLDVDGKLTVNGDVDAGTIYVEKGSFQTGTVDVDGYKTPGNVKTNLLQIADTGSFTADGKVTLGTPAQADETSYVYGNASIAELDTGTQTLYVGSSSAEESESGHLVVGKLTGTSKIFADPAWQEGSVLALDAASTVVVGEVASGASVQAGQGSIVAIGATATADEAAQLFAQTGYGLGDRTVEANKGKDLVKAVLYVSNETVDAEGKVSYVTATGNLSATGATTYSAVSAVNIGANTMLVMDANKVDTTGATAVFEKDITFNKNAELYVANLSAHDQIKVGKLVSGAEDFAERVEDLTFTGDVLMDAALTVDTTTNVGTIGVTMTTDEELAARGYEDIVGMNVAQAMYDQNKNLGTSSSVEFNNWLYTSTNGLGTPKAVRTAAKEVAGLGATTGVQTLTMDAVNQMADTVADRTSILAQRGQGVNVWADVNGGKFEAKTLFDGAGYSSDIYSGVLGLDYQFSCNAVLGAALTIGTADTDSKNSGVAASTDSDLVGFSVYASKTFADIWNVSADIGYLQASNDVTANGYAHAWKFSEDTDAWTVGVRGEVLTKAGSVNIVPHLGLRYTAISTDGFEAGYVTDIDDQNVFQMPVGVTVSADFETNGWTIAPKFDLSVVPTFGDKDADLKLGITGVSATDDYAVRVIDSNPVQAQFGVNATNGAWGFGLSYKLGAGSDDRMNNSFNANVRYAF</sequence>
<dbReference type="SMART" id="SM00869">
    <property type="entry name" value="Autotransporter"/>
    <property type="match status" value="1"/>
</dbReference>
<dbReference type="SUPFAM" id="SSF103515">
    <property type="entry name" value="Autotransporter"/>
    <property type="match status" value="1"/>
</dbReference>
<keyword evidence="3" id="KW-1185">Reference proteome</keyword>